<proteinExistence type="predicted"/>
<comment type="caution">
    <text evidence="3">The sequence shown here is derived from an EMBL/GenBank/DDBJ whole genome shotgun (WGS) entry which is preliminary data.</text>
</comment>
<organism evidence="3 4">
    <name type="scientific">Ostreobium quekettii</name>
    <dbReference type="NCBI Taxonomy" id="121088"/>
    <lineage>
        <taxon>Eukaryota</taxon>
        <taxon>Viridiplantae</taxon>
        <taxon>Chlorophyta</taxon>
        <taxon>core chlorophytes</taxon>
        <taxon>Ulvophyceae</taxon>
        <taxon>TCBD clade</taxon>
        <taxon>Bryopsidales</taxon>
        <taxon>Ostreobineae</taxon>
        <taxon>Ostreobiaceae</taxon>
        <taxon>Ostreobium</taxon>
    </lineage>
</organism>
<dbReference type="AlphaFoldDB" id="A0A8S1J1K5"/>
<protein>
    <recommendedName>
        <fullName evidence="2">BZIP domain-containing protein</fullName>
    </recommendedName>
</protein>
<evidence type="ECO:0000313" key="4">
    <source>
        <dbReference type="Proteomes" id="UP000708148"/>
    </source>
</evidence>
<feature type="region of interest" description="Disordered" evidence="1">
    <location>
        <begin position="129"/>
        <end position="168"/>
    </location>
</feature>
<feature type="region of interest" description="Disordered" evidence="1">
    <location>
        <begin position="1"/>
        <end position="20"/>
    </location>
</feature>
<reference evidence="3" key="1">
    <citation type="submission" date="2020-12" db="EMBL/GenBank/DDBJ databases">
        <authorList>
            <person name="Iha C."/>
        </authorList>
    </citation>
    <scope>NUCLEOTIDE SEQUENCE</scope>
</reference>
<dbReference type="EMBL" id="CAJHUC010001423">
    <property type="protein sequence ID" value="CAD7701071.1"/>
    <property type="molecule type" value="Genomic_DNA"/>
</dbReference>
<dbReference type="PROSITE" id="PS00036">
    <property type="entry name" value="BZIP_BASIC"/>
    <property type="match status" value="1"/>
</dbReference>
<feature type="compositionally biased region" description="Basic and acidic residues" evidence="1">
    <location>
        <begin position="1"/>
        <end position="13"/>
    </location>
</feature>
<dbReference type="Proteomes" id="UP000708148">
    <property type="component" value="Unassembled WGS sequence"/>
</dbReference>
<dbReference type="InterPro" id="IPR046347">
    <property type="entry name" value="bZIP_sf"/>
</dbReference>
<feature type="compositionally biased region" description="Basic residues" evidence="1">
    <location>
        <begin position="221"/>
        <end position="236"/>
    </location>
</feature>
<dbReference type="SMART" id="SM00338">
    <property type="entry name" value="BRLZ"/>
    <property type="match status" value="1"/>
</dbReference>
<gene>
    <name evidence="3" type="ORF">OSTQU699_LOCUS6430</name>
</gene>
<keyword evidence="4" id="KW-1185">Reference proteome</keyword>
<sequence>MELETRDSLDRMLDSSTLPPFCPSELDDLLKLFSSAPAPSSTRPGATPFAHSTPPVPPPDAVAAAHGLAPIIPANPPPLLGGPANHPIPPRRSSWAGNASASAQAFGEPLAQFPSAGAAIMAMASPFGAPQSSNSGGGEGSSRDGSPVEAHSATGGSNGGNESIDEGREVGGISFKPAAQMFISGAPFVFRGVGGEEEGGEGPGGGGGAAGSSRRVQARKERNRRAQRTFRQRQKHKMADLEAEVAELGARMNALRSSNAQLSSSVSLLNKVLEVREEQLLDVQRKEADADRRDREAASASRGLQQLCQEEPLYLSAYTQNEQPVRMTEEFASQMTPEIGHAIWMVYGREVSECIKLLAPSTHHLKSRVVQLVHELKKCMTLLIHLNPENFAKVRKIAEAACPPGYTAVRMMKEVVSALELTPQMKRAIVDKWKWLQAEQRRVAAETKDLNAQFTACLPTQTSTGPISQEYLCNHNRVEKMGKLLKQFHGAKMEYMQYIICEVLTPLQLGRLISVCFPMMPNTLNLGDILAREMGENPNEPSIEVQPSQLTPQWMDMPDGFGCGPHNSCELTPSNCSLELMNPSSLCDDLGHRIIQPGK</sequence>
<evidence type="ECO:0000256" key="1">
    <source>
        <dbReference type="SAM" id="MobiDB-lite"/>
    </source>
</evidence>
<feature type="compositionally biased region" description="Low complexity" evidence="1">
    <location>
        <begin position="61"/>
        <end position="72"/>
    </location>
</feature>
<feature type="region of interest" description="Disordered" evidence="1">
    <location>
        <begin position="35"/>
        <end position="100"/>
    </location>
</feature>
<feature type="compositionally biased region" description="Pro residues" evidence="1">
    <location>
        <begin position="73"/>
        <end position="90"/>
    </location>
</feature>
<dbReference type="Gene3D" id="1.20.5.170">
    <property type="match status" value="1"/>
</dbReference>
<name>A0A8S1J1K5_9CHLO</name>
<dbReference type="CDD" id="cd14688">
    <property type="entry name" value="bZIP_YAP"/>
    <property type="match status" value="1"/>
</dbReference>
<accession>A0A8S1J1K5</accession>
<dbReference type="InterPro" id="IPR004827">
    <property type="entry name" value="bZIP"/>
</dbReference>
<feature type="compositionally biased region" description="Gly residues" evidence="1">
    <location>
        <begin position="201"/>
        <end position="210"/>
    </location>
</feature>
<feature type="region of interest" description="Disordered" evidence="1">
    <location>
        <begin position="193"/>
        <end position="238"/>
    </location>
</feature>
<dbReference type="GO" id="GO:0003700">
    <property type="term" value="F:DNA-binding transcription factor activity"/>
    <property type="evidence" value="ECO:0007669"/>
    <property type="project" value="InterPro"/>
</dbReference>
<evidence type="ECO:0000259" key="2">
    <source>
        <dbReference type="PROSITE" id="PS50217"/>
    </source>
</evidence>
<evidence type="ECO:0000313" key="3">
    <source>
        <dbReference type="EMBL" id="CAD7701071.1"/>
    </source>
</evidence>
<dbReference type="PROSITE" id="PS50217">
    <property type="entry name" value="BZIP"/>
    <property type="match status" value="1"/>
</dbReference>
<feature type="domain" description="BZIP" evidence="2">
    <location>
        <begin position="213"/>
        <end position="276"/>
    </location>
</feature>
<dbReference type="SUPFAM" id="SSF57959">
    <property type="entry name" value="Leucine zipper domain"/>
    <property type="match status" value="1"/>
</dbReference>
<dbReference type="Pfam" id="PF00170">
    <property type="entry name" value="bZIP_1"/>
    <property type="match status" value="1"/>
</dbReference>